<reference evidence="7 9" key="1">
    <citation type="journal article" date="2012" name="Nature">
        <title>Algal genomes reveal evolutionary mosaicism and the fate of nucleomorphs.</title>
        <authorList>
            <consortium name="DOE Joint Genome Institute"/>
            <person name="Curtis B.A."/>
            <person name="Tanifuji G."/>
            <person name="Burki F."/>
            <person name="Gruber A."/>
            <person name="Irimia M."/>
            <person name="Maruyama S."/>
            <person name="Arias M.C."/>
            <person name="Ball S.G."/>
            <person name="Gile G.H."/>
            <person name="Hirakawa Y."/>
            <person name="Hopkins J.F."/>
            <person name="Kuo A."/>
            <person name="Rensing S.A."/>
            <person name="Schmutz J."/>
            <person name="Symeonidi A."/>
            <person name="Elias M."/>
            <person name="Eveleigh R.J."/>
            <person name="Herman E.K."/>
            <person name="Klute M.J."/>
            <person name="Nakayama T."/>
            <person name="Obornik M."/>
            <person name="Reyes-Prieto A."/>
            <person name="Armbrust E.V."/>
            <person name="Aves S.J."/>
            <person name="Beiko R.G."/>
            <person name="Coutinho P."/>
            <person name="Dacks J.B."/>
            <person name="Durnford D.G."/>
            <person name="Fast N.M."/>
            <person name="Green B.R."/>
            <person name="Grisdale C.J."/>
            <person name="Hempel F."/>
            <person name="Henrissat B."/>
            <person name="Hoppner M.P."/>
            <person name="Ishida K."/>
            <person name="Kim E."/>
            <person name="Koreny L."/>
            <person name="Kroth P.G."/>
            <person name="Liu Y."/>
            <person name="Malik S.B."/>
            <person name="Maier U.G."/>
            <person name="McRose D."/>
            <person name="Mock T."/>
            <person name="Neilson J.A."/>
            <person name="Onodera N.T."/>
            <person name="Poole A.M."/>
            <person name="Pritham E.J."/>
            <person name="Richards T.A."/>
            <person name="Rocap G."/>
            <person name="Roy S.W."/>
            <person name="Sarai C."/>
            <person name="Schaack S."/>
            <person name="Shirato S."/>
            <person name="Slamovits C.H."/>
            <person name="Spencer D.F."/>
            <person name="Suzuki S."/>
            <person name="Worden A.Z."/>
            <person name="Zauner S."/>
            <person name="Barry K."/>
            <person name="Bell C."/>
            <person name="Bharti A.K."/>
            <person name="Crow J.A."/>
            <person name="Grimwood J."/>
            <person name="Kramer R."/>
            <person name="Lindquist E."/>
            <person name="Lucas S."/>
            <person name="Salamov A."/>
            <person name="McFadden G.I."/>
            <person name="Lane C.E."/>
            <person name="Keeling P.J."/>
            <person name="Gray M.W."/>
            <person name="Grigoriev I.V."/>
            <person name="Archibald J.M."/>
        </authorList>
    </citation>
    <scope>NUCLEOTIDE SEQUENCE</scope>
    <source>
        <strain evidence="7 9">CCMP2712</strain>
    </source>
</reference>
<evidence type="ECO:0000256" key="3">
    <source>
        <dbReference type="ARBA" id="ARBA00022692"/>
    </source>
</evidence>
<dbReference type="OrthoDB" id="2126698at2759"/>
<dbReference type="KEGG" id="gtt:GUITHDRAFT_72907"/>
<feature type="transmembrane region" description="Helical" evidence="6">
    <location>
        <begin position="12"/>
        <end position="38"/>
    </location>
</feature>
<feature type="transmembrane region" description="Helical" evidence="6">
    <location>
        <begin position="222"/>
        <end position="241"/>
    </location>
</feature>
<dbReference type="EMBL" id="JH993009">
    <property type="protein sequence ID" value="EKX43586.1"/>
    <property type="molecule type" value="Genomic_DNA"/>
</dbReference>
<dbReference type="GO" id="GO:0042910">
    <property type="term" value="F:xenobiotic transmembrane transporter activity"/>
    <property type="evidence" value="ECO:0007669"/>
    <property type="project" value="InterPro"/>
</dbReference>
<feature type="transmembrane region" description="Helical" evidence="6">
    <location>
        <begin position="90"/>
        <end position="114"/>
    </location>
</feature>
<keyword evidence="4 6" id="KW-1133">Transmembrane helix</keyword>
<accession>L1J4Z8</accession>
<keyword evidence="5 6" id="KW-0472">Membrane</keyword>
<evidence type="ECO:0000256" key="5">
    <source>
        <dbReference type="ARBA" id="ARBA00023136"/>
    </source>
</evidence>
<feature type="transmembrane region" description="Helical" evidence="6">
    <location>
        <begin position="388"/>
        <end position="407"/>
    </location>
</feature>
<dbReference type="STRING" id="905079.L1J4Z8"/>
<keyword evidence="9" id="KW-1185">Reference proteome</keyword>
<evidence type="ECO:0000256" key="2">
    <source>
        <dbReference type="ARBA" id="ARBA00010199"/>
    </source>
</evidence>
<dbReference type="PANTHER" id="PTHR42893">
    <property type="entry name" value="PROTEIN DETOXIFICATION 44, CHLOROPLASTIC-RELATED"/>
    <property type="match status" value="1"/>
</dbReference>
<feature type="transmembrane region" description="Helical" evidence="6">
    <location>
        <begin position="58"/>
        <end position="78"/>
    </location>
</feature>
<feature type="transmembrane region" description="Helical" evidence="6">
    <location>
        <begin position="357"/>
        <end position="376"/>
    </location>
</feature>
<dbReference type="GO" id="GO:0015297">
    <property type="term" value="F:antiporter activity"/>
    <property type="evidence" value="ECO:0007669"/>
    <property type="project" value="InterPro"/>
</dbReference>
<gene>
    <name evidence="7" type="ORF">GUITHDRAFT_72907</name>
</gene>
<feature type="transmembrane region" description="Helical" evidence="6">
    <location>
        <begin position="321"/>
        <end position="345"/>
    </location>
</feature>
<proteinExistence type="inferred from homology"/>
<dbReference type="PANTHER" id="PTHR42893:SF46">
    <property type="entry name" value="PROTEIN DETOXIFICATION 44, CHLOROPLASTIC"/>
    <property type="match status" value="1"/>
</dbReference>
<dbReference type="HOGENOM" id="CLU_030929_0_0_1"/>
<feature type="transmembrane region" description="Helical" evidence="6">
    <location>
        <begin position="134"/>
        <end position="154"/>
    </location>
</feature>
<name>L1J4Z8_GUITC</name>
<dbReference type="NCBIfam" id="TIGR00797">
    <property type="entry name" value="matE"/>
    <property type="match status" value="1"/>
</dbReference>
<dbReference type="InterPro" id="IPR044644">
    <property type="entry name" value="DinF-like"/>
</dbReference>
<comment type="similarity">
    <text evidence="2">Belongs to the multi antimicrobial extrusion (MATE) (TC 2.A.66.1) family.</text>
</comment>
<dbReference type="Proteomes" id="UP000011087">
    <property type="component" value="Unassembled WGS sequence"/>
</dbReference>
<evidence type="ECO:0000256" key="1">
    <source>
        <dbReference type="ARBA" id="ARBA00004141"/>
    </source>
</evidence>
<dbReference type="PaxDb" id="55529-EKX43586"/>
<dbReference type="eggNOG" id="KOG1347">
    <property type="taxonomic scope" value="Eukaryota"/>
</dbReference>
<feature type="transmembrane region" description="Helical" evidence="6">
    <location>
        <begin position="189"/>
        <end position="210"/>
    </location>
</feature>
<dbReference type="RefSeq" id="XP_005830566.1">
    <property type="nucleotide sequence ID" value="XM_005830509.1"/>
</dbReference>
<evidence type="ECO:0000313" key="8">
    <source>
        <dbReference type="EnsemblProtists" id="EKX43586"/>
    </source>
</evidence>
<reference evidence="8" key="3">
    <citation type="submission" date="2015-06" db="UniProtKB">
        <authorList>
            <consortium name="EnsemblProtists"/>
        </authorList>
    </citation>
    <scope>IDENTIFICATION</scope>
</reference>
<feature type="transmembrane region" description="Helical" evidence="6">
    <location>
        <begin position="161"/>
        <end position="183"/>
    </location>
</feature>
<dbReference type="GeneID" id="17300282"/>
<dbReference type="AlphaFoldDB" id="L1J4Z8"/>
<protein>
    <submittedName>
        <fullName evidence="7 8">Uncharacterized protein</fullName>
    </submittedName>
</protein>
<sequence length="483" mass="51636">MLPRGDYLDKMVVVLSFPAILNFMLVPLVGAADTFWVGKMGNAAALAGQGAANQVFSTTFWVLGFLPSVITPLVASAYGKGDMEGVRKHIAEALFLATFIGTIGMTLVVLIPQILVSVVIPSGAPAMEYAVPYILARGASFVPAMLTTVGFATFRGTLDTFTPLMVSAFSNLFHIALLPIFVLKLGFGVVGAGLATCISDVVSCSVYLTILLRKKFIESSSLFRVPTLAAISELMSAGFSVQLRTLAMNSVFIVGSGRIQAMDLTGTSAAAHTIATQLWSIGGVILLAMSTVAAILVPKAMATASIDGDLVSARHTANRMLIWGLIVGCILAAVQLSMIPLLNVFTPLEEVREAARVPFTISAAMQIMNGVVFVGEGVMQGHRAFRQLAVNTVLAMIVLQLTIPILGTSLPGVWCSYFVFNVGRLIGVLYHHFYQVGPHKVCCSLCPLFLFPFICSSVTSVPVSLLLFLCCLRLKCFPRARWR</sequence>
<feature type="transmembrane region" description="Helical" evidence="6">
    <location>
        <begin position="449"/>
        <end position="474"/>
    </location>
</feature>
<evidence type="ECO:0000313" key="9">
    <source>
        <dbReference type="Proteomes" id="UP000011087"/>
    </source>
</evidence>
<comment type="subcellular location">
    <subcellularLocation>
        <location evidence="1">Membrane</location>
        <topology evidence="1">Multi-pass membrane protein</topology>
    </subcellularLocation>
</comment>
<feature type="transmembrane region" description="Helical" evidence="6">
    <location>
        <begin position="278"/>
        <end position="300"/>
    </location>
</feature>
<organism evidence="7">
    <name type="scientific">Guillardia theta (strain CCMP2712)</name>
    <name type="common">Cryptophyte</name>
    <dbReference type="NCBI Taxonomy" id="905079"/>
    <lineage>
        <taxon>Eukaryota</taxon>
        <taxon>Cryptophyceae</taxon>
        <taxon>Pyrenomonadales</taxon>
        <taxon>Geminigeraceae</taxon>
        <taxon>Guillardia</taxon>
    </lineage>
</organism>
<dbReference type="OMA" id="NSVDTFW"/>
<dbReference type="Pfam" id="PF01554">
    <property type="entry name" value="MatE"/>
    <property type="match status" value="2"/>
</dbReference>
<dbReference type="InterPro" id="IPR002528">
    <property type="entry name" value="MATE_fam"/>
</dbReference>
<keyword evidence="3 6" id="KW-0812">Transmembrane</keyword>
<dbReference type="EnsemblProtists" id="EKX43586">
    <property type="protein sequence ID" value="EKX43586"/>
    <property type="gene ID" value="GUITHDRAFT_72907"/>
</dbReference>
<reference evidence="9" key="2">
    <citation type="submission" date="2012-11" db="EMBL/GenBank/DDBJ databases">
        <authorList>
            <person name="Kuo A."/>
            <person name="Curtis B.A."/>
            <person name="Tanifuji G."/>
            <person name="Burki F."/>
            <person name="Gruber A."/>
            <person name="Irimia M."/>
            <person name="Maruyama S."/>
            <person name="Arias M.C."/>
            <person name="Ball S.G."/>
            <person name="Gile G.H."/>
            <person name="Hirakawa Y."/>
            <person name="Hopkins J.F."/>
            <person name="Rensing S.A."/>
            <person name="Schmutz J."/>
            <person name="Symeonidi A."/>
            <person name="Elias M."/>
            <person name="Eveleigh R.J."/>
            <person name="Herman E.K."/>
            <person name="Klute M.J."/>
            <person name="Nakayama T."/>
            <person name="Obornik M."/>
            <person name="Reyes-Prieto A."/>
            <person name="Armbrust E.V."/>
            <person name="Aves S.J."/>
            <person name="Beiko R.G."/>
            <person name="Coutinho P."/>
            <person name="Dacks J.B."/>
            <person name="Durnford D.G."/>
            <person name="Fast N.M."/>
            <person name="Green B.R."/>
            <person name="Grisdale C."/>
            <person name="Hempe F."/>
            <person name="Henrissat B."/>
            <person name="Hoppner M.P."/>
            <person name="Ishida K.-I."/>
            <person name="Kim E."/>
            <person name="Koreny L."/>
            <person name="Kroth P.G."/>
            <person name="Liu Y."/>
            <person name="Malik S.-B."/>
            <person name="Maier U.G."/>
            <person name="McRose D."/>
            <person name="Mock T."/>
            <person name="Neilson J.A."/>
            <person name="Onodera N.T."/>
            <person name="Poole A.M."/>
            <person name="Pritham E.J."/>
            <person name="Richards T.A."/>
            <person name="Rocap G."/>
            <person name="Roy S.W."/>
            <person name="Sarai C."/>
            <person name="Schaack S."/>
            <person name="Shirato S."/>
            <person name="Slamovits C.H."/>
            <person name="Spencer D.F."/>
            <person name="Suzuki S."/>
            <person name="Worden A.Z."/>
            <person name="Zauner S."/>
            <person name="Barry K."/>
            <person name="Bell C."/>
            <person name="Bharti A.K."/>
            <person name="Crow J.A."/>
            <person name="Grimwood J."/>
            <person name="Kramer R."/>
            <person name="Lindquist E."/>
            <person name="Lucas S."/>
            <person name="Salamov A."/>
            <person name="McFadden G.I."/>
            <person name="Lane C.E."/>
            <person name="Keeling P.J."/>
            <person name="Gray M.W."/>
            <person name="Grigoriev I.V."/>
            <person name="Archibald J.M."/>
        </authorList>
    </citation>
    <scope>NUCLEOTIDE SEQUENCE</scope>
    <source>
        <strain evidence="9">CCMP2712</strain>
    </source>
</reference>
<evidence type="ECO:0000256" key="4">
    <source>
        <dbReference type="ARBA" id="ARBA00022989"/>
    </source>
</evidence>
<evidence type="ECO:0000256" key="6">
    <source>
        <dbReference type="SAM" id="Phobius"/>
    </source>
</evidence>
<evidence type="ECO:0000313" key="7">
    <source>
        <dbReference type="EMBL" id="EKX43586.1"/>
    </source>
</evidence>
<dbReference type="GO" id="GO:0016020">
    <property type="term" value="C:membrane"/>
    <property type="evidence" value="ECO:0007669"/>
    <property type="project" value="UniProtKB-SubCell"/>
</dbReference>